<reference evidence="3 4" key="1">
    <citation type="submission" date="2024-09" db="EMBL/GenBank/DDBJ databases">
        <authorList>
            <person name="Sun Q."/>
            <person name="Mori K."/>
        </authorList>
    </citation>
    <scope>NUCLEOTIDE SEQUENCE [LARGE SCALE GENOMIC DNA]</scope>
    <source>
        <strain evidence="3 4">CECT 8300</strain>
    </source>
</reference>
<evidence type="ECO:0000256" key="2">
    <source>
        <dbReference type="SAM" id="SignalP"/>
    </source>
</evidence>
<dbReference type="Proteomes" id="UP001589590">
    <property type="component" value="Unassembled WGS sequence"/>
</dbReference>
<gene>
    <name evidence="3" type="ORF">ACFFU1_11725</name>
</gene>
<organism evidence="3 4">
    <name type="scientific">Algibacter miyuki</name>
    <dbReference type="NCBI Taxonomy" id="1306933"/>
    <lineage>
        <taxon>Bacteria</taxon>
        <taxon>Pseudomonadati</taxon>
        <taxon>Bacteroidota</taxon>
        <taxon>Flavobacteriia</taxon>
        <taxon>Flavobacteriales</taxon>
        <taxon>Flavobacteriaceae</taxon>
        <taxon>Algibacter</taxon>
    </lineage>
</organism>
<dbReference type="RefSeq" id="WP_290271696.1">
    <property type="nucleotide sequence ID" value="NZ_JAUFQP010000013.1"/>
</dbReference>
<keyword evidence="1" id="KW-0175">Coiled coil</keyword>
<evidence type="ECO:0000313" key="4">
    <source>
        <dbReference type="Proteomes" id="UP001589590"/>
    </source>
</evidence>
<keyword evidence="2" id="KW-0732">Signal</keyword>
<accession>A0ABV5H105</accession>
<feature type="coiled-coil region" evidence="1">
    <location>
        <begin position="160"/>
        <end position="187"/>
    </location>
</feature>
<evidence type="ECO:0008006" key="5">
    <source>
        <dbReference type="Google" id="ProtNLM"/>
    </source>
</evidence>
<evidence type="ECO:0000256" key="1">
    <source>
        <dbReference type="SAM" id="Coils"/>
    </source>
</evidence>
<name>A0ABV5H105_9FLAO</name>
<evidence type="ECO:0000313" key="3">
    <source>
        <dbReference type="EMBL" id="MFB9105573.1"/>
    </source>
</evidence>
<keyword evidence="4" id="KW-1185">Reference proteome</keyword>
<feature type="signal peptide" evidence="2">
    <location>
        <begin position="1"/>
        <end position="22"/>
    </location>
</feature>
<comment type="caution">
    <text evidence="3">The sequence shown here is derived from an EMBL/GenBank/DDBJ whole genome shotgun (WGS) entry which is preliminary data.</text>
</comment>
<protein>
    <recommendedName>
        <fullName evidence="5">Secreted protein</fullName>
    </recommendedName>
</protein>
<proteinExistence type="predicted"/>
<dbReference type="EMBL" id="JBHMFA010000009">
    <property type="protein sequence ID" value="MFB9105573.1"/>
    <property type="molecule type" value="Genomic_DNA"/>
</dbReference>
<feature type="chain" id="PRO_5046672466" description="Secreted protein" evidence="2">
    <location>
        <begin position="23"/>
        <end position="283"/>
    </location>
</feature>
<sequence length="283" mass="31647">MKTRLLTTILACFLVTSAFSQAELNNYKYIIVSKKFDFLKEANQYQLNDLSKFLFNKYGFEAFVEGETYPEDLMRNRCLALDADVKKDPGMFKTKLTVELSDCNDHVVYTSGIGESREKEYKTAYTEAVRGAFESLESLDYKYTPKAGNSEVSAPVAAVTPTSSKEIEKLKEEIEALKKEKEAVVVKEIPAPVETIVEVKEEVTMTATDAATASGVLYAQAIKNGFQLVDSTPKVLYKMHNTGLEGVFLVENQSAIIFKKGDSWFLEQHANGTMKLSALNIKF</sequence>